<proteinExistence type="predicted"/>
<accession>A0A0H2UVT6</accession>
<dbReference type="EMBL" id="AE014074">
    <property type="protein sequence ID" value="AAM79926.1"/>
    <property type="molecule type" value="Genomic_DNA"/>
</dbReference>
<evidence type="ECO:0008006" key="3">
    <source>
        <dbReference type="Google" id="ProtNLM"/>
    </source>
</evidence>
<dbReference type="RefSeq" id="WP_009880258.1">
    <property type="nucleotide sequence ID" value="NC_004070.1"/>
</dbReference>
<dbReference type="Proteomes" id="UP000000564">
    <property type="component" value="Chromosome"/>
</dbReference>
<organism evidence="1 2">
    <name type="scientific">Streptococcus pyogenes serotype M3 (strain ATCC BAA-595 / MGAS315)</name>
    <dbReference type="NCBI Taxonomy" id="198466"/>
    <lineage>
        <taxon>Bacteria</taxon>
        <taxon>Bacillati</taxon>
        <taxon>Bacillota</taxon>
        <taxon>Bacilli</taxon>
        <taxon>Lactobacillales</taxon>
        <taxon>Streptococcaceae</taxon>
        <taxon>Streptococcus</taxon>
    </lineage>
</organism>
<gene>
    <name evidence="1" type="ordered locus">SpyM3_1319</name>
</gene>
<dbReference type="HOGENOM" id="CLU_2262267_0_0_9"/>
<evidence type="ECO:0000313" key="2">
    <source>
        <dbReference type="Proteomes" id="UP000000564"/>
    </source>
</evidence>
<reference evidence="1 2" key="1">
    <citation type="journal article" date="2002" name="Proc. Natl. Acad. Sci. U.S.A.">
        <title>Genome sequence of a serotype M3 strain of group A Streptococcus: phage-encoded toxins, the high-virulence phenotype, and clone emergence.</title>
        <authorList>
            <person name="Beres S.B."/>
            <person name="Sylva G.L."/>
            <person name="Barbian K.D."/>
            <person name="Lei B."/>
            <person name="Hoff J.S."/>
            <person name="Mammarella N.D."/>
            <person name="Liu M.Y."/>
            <person name="Smoot J.C."/>
            <person name="Porcella S.F."/>
            <person name="Parkins L.D."/>
            <person name="Campbell D.S."/>
            <person name="Smith T.M."/>
            <person name="McCormick J.K."/>
            <person name="Leung D.Y."/>
            <person name="Schlievert P.M."/>
            <person name="Musser J.M."/>
        </authorList>
    </citation>
    <scope>NUCLEOTIDE SEQUENCE [LARGE SCALE GENOMIC DNA]</scope>
    <source>
        <strain evidence="2">ATCC BAA-595 / MGAS315</strain>
    </source>
</reference>
<sequence>MMFVNFDLVTSQKTGEKDRLGNDITKDVVKRVAKGRFTEWSADDVSLYGRDLTSSARKLLTNQVSKAEAKQASHVVIDGSKYKVESVKDLGRWRLLVIKGYRL</sequence>
<evidence type="ECO:0000313" key="1">
    <source>
        <dbReference type="EMBL" id="AAM79926.1"/>
    </source>
</evidence>
<dbReference type="AlphaFoldDB" id="A0A0H2UVT6"/>
<dbReference type="KEGG" id="spg:SpyM3_1319"/>
<protein>
    <recommendedName>
        <fullName evidence="3">Phage protein</fullName>
    </recommendedName>
</protein>
<name>A0A0H2UVT6_STRP3</name>